<dbReference type="RefSeq" id="XP_014671482.1">
    <property type="nucleotide sequence ID" value="XM_014815996.1"/>
</dbReference>
<dbReference type="PANTHER" id="PTHR15375:SF26">
    <property type="entry name" value="PROTEIN CHIFFON"/>
    <property type="match status" value="1"/>
</dbReference>
<evidence type="ECO:0000256" key="1">
    <source>
        <dbReference type="ARBA" id="ARBA00022723"/>
    </source>
</evidence>
<evidence type="ECO:0000256" key="2">
    <source>
        <dbReference type="ARBA" id="ARBA00022771"/>
    </source>
</evidence>
<dbReference type="SMART" id="SM00586">
    <property type="entry name" value="ZnF_DBF"/>
    <property type="match status" value="1"/>
</dbReference>
<feature type="region of interest" description="Disordered" evidence="5">
    <location>
        <begin position="1479"/>
        <end position="1499"/>
    </location>
</feature>
<dbReference type="InterPro" id="IPR006572">
    <property type="entry name" value="Znf_DBF"/>
</dbReference>
<keyword evidence="2 4" id="KW-0863">Zinc-finger</keyword>
<feature type="compositionally biased region" description="Low complexity" evidence="5">
    <location>
        <begin position="788"/>
        <end position="802"/>
    </location>
</feature>
<dbReference type="Gene3D" id="6.10.250.3410">
    <property type="entry name" value="DBF zinc finger"/>
    <property type="match status" value="1"/>
</dbReference>
<organism evidence="7 8">
    <name type="scientific">Priapulus caudatus</name>
    <name type="common">Priapulid worm</name>
    <dbReference type="NCBI Taxonomy" id="37621"/>
    <lineage>
        <taxon>Eukaryota</taxon>
        <taxon>Metazoa</taxon>
        <taxon>Ecdysozoa</taxon>
        <taxon>Scalidophora</taxon>
        <taxon>Priapulida</taxon>
        <taxon>Priapulimorpha</taxon>
        <taxon>Priapulimorphida</taxon>
        <taxon>Priapulidae</taxon>
        <taxon>Priapulus</taxon>
    </lineage>
</organism>
<accession>A0ABM1EH11</accession>
<evidence type="ECO:0000256" key="3">
    <source>
        <dbReference type="ARBA" id="ARBA00022833"/>
    </source>
</evidence>
<keyword evidence="1" id="KW-0479">Metal-binding</keyword>
<feature type="compositionally biased region" description="Basic residues" evidence="5">
    <location>
        <begin position="394"/>
        <end position="407"/>
    </location>
</feature>
<feature type="compositionally biased region" description="Basic residues" evidence="5">
    <location>
        <begin position="1355"/>
        <end position="1374"/>
    </location>
</feature>
<feature type="region of interest" description="Disordered" evidence="5">
    <location>
        <begin position="347"/>
        <end position="625"/>
    </location>
</feature>
<feature type="compositionally biased region" description="Polar residues" evidence="5">
    <location>
        <begin position="524"/>
        <end position="540"/>
    </location>
</feature>
<evidence type="ECO:0000313" key="8">
    <source>
        <dbReference type="RefSeq" id="XP_014671482.1"/>
    </source>
</evidence>
<dbReference type="PANTHER" id="PTHR15375">
    <property type="entry name" value="ACTIVATOR OF S-PHASE KINASE-RELATED"/>
    <property type="match status" value="1"/>
</dbReference>
<evidence type="ECO:0000259" key="6">
    <source>
        <dbReference type="PROSITE" id="PS51265"/>
    </source>
</evidence>
<dbReference type="InterPro" id="IPR051590">
    <property type="entry name" value="Replication_Regulatory_Kinase"/>
</dbReference>
<dbReference type="GeneID" id="106812174"/>
<feature type="region of interest" description="Disordered" evidence="5">
    <location>
        <begin position="1340"/>
        <end position="1426"/>
    </location>
</feature>
<evidence type="ECO:0000256" key="5">
    <source>
        <dbReference type="SAM" id="MobiDB-lite"/>
    </source>
</evidence>
<feature type="compositionally biased region" description="Polar residues" evidence="5">
    <location>
        <begin position="347"/>
        <end position="357"/>
    </location>
</feature>
<feature type="region of interest" description="Disordered" evidence="5">
    <location>
        <begin position="762"/>
        <end position="809"/>
    </location>
</feature>
<evidence type="ECO:0000313" key="7">
    <source>
        <dbReference type="Proteomes" id="UP000695022"/>
    </source>
</evidence>
<reference evidence="8" key="1">
    <citation type="submission" date="2025-08" db="UniProtKB">
        <authorList>
            <consortium name="RefSeq"/>
        </authorList>
    </citation>
    <scope>IDENTIFICATION</scope>
</reference>
<feature type="compositionally biased region" description="Polar residues" evidence="5">
    <location>
        <begin position="412"/>
        <end position="430"/>
    </location>
</feature>
<keyword evidence="3" id="KW-0862">Zinc</keyword>
<evidence type="ECO:0000256" key="4">
    <source>
        <dbReference type="PROSITE-ProRule" id="PRU00600"/>
    </source>
</evidence>
<proteinExistence type="predicted"/>
<dbReference type="Pfam" id="PF07535">
    <property type="entry name" value="zf-DBF"/>
    <property type="match status" value="1"/>
</dbReference>
<dbReference type="PROSITE" id="PS51265">
    <property type="entry name" value="ZF_DBF4"/>
    <property type="match status" value="1"/>
</dbReference>
<feature type="domain" description="DBF4-type" evidence="6">
    <location>
        <begin position="273"/>
        <end position="322"/>
    </location>
</feature>
<feature type="compositionally biased region" description="Basic and acidic residues" evidence="5">
    <location>
        <begin position="560"/>
        <end position="572"/>
    </location>
</feature>
<dbReference type="InterPro" id="IPR038545">
    <property type="entry name" value="Znf_DBF_sf"/>
</dbReference>
<feature type="compositionally biased region" description="Basic and acidic residues" evidence="5">
    <location>
        <begin position="474"/>
        <end position="487"/>
    </location>
</feature>
<dbReference type="Proteomes" id="UP000695022">
    <property type="component" value="Unplaced"/>
</dbReference>
<feature type="compositionally biased region" description="Basic and acidic residues" evidence="5">
    <location>
        <begin position="1408"/>
        <end position="1419"/>
    </location>
</feature>
<protein>
    <submittedName>
        <fullName evidence="8">Uncharacterized protein LOC106812174</fullName>
    </submittedName>
</protein>
<sequence>MASPIPVYRPLYGRSFYLDLIGYGRKRIADLEKDLSILGAVIDKFFSKEVCYLITNRVEAKEIRSSSSLSNCSRPSPFGFKGTSPLDAAAFPETASVNQHCTRGKAVLEKATISEAQGSSKVVSNAQLWGIPVRHVDCINRWLLKVKANHPTLFVGSTKQVQCDKAKLVETTGRCLKMPYIKVEDNSRHYRPVHAELASWPRLLADSRTGVSAFNVRKPDACRSIDPASLSVPKPSNDMWASPATPAEQTAVANDGSLRKLITRGEFQRRNLRARKAGYCESCCLNYNCLEKHLLDPKHRQYVDNHANYADLDRLIASAHSWDSFLTKLEADREEVVARPLLLRSPRQSANKAASSEQKVHKENTVPEQSPHEASPIKRPARKRLWKELSPRKLSPRKQSPRKRPSRKPLSISGSACTQEYASHGSSPSKTSRKSCHRYADNDASQVGGAAVRRFDRPAPRDSTNPKNATARKVRSDKDDAEKRDVGFDLPRLRLARSPKPTEKATASPAMSTCRRLYVENVGKTLSTERGSPTLRSSPRSIGGDAGSRGSSLARNSPKRLADGGEGKERWRAALRCGEVRSSPGVTKPGVLQKRKNSEATRVDDGEEAELGIPPAKDLKSTVSGQPCDAYEGGSPVAHNGASTVCAQAGEVSSSWLPKLRCSPRLAQKTGAIVVGARLDERESSNVIEPVASAGNMQTSLPLVNASHCNASAGDRVLRNNDDCSCAENNGSVTELLVSRPPDACGALSAVVATESDLTTPMVDASSSSQCLAATSPIRRARQRRRPISSPRSRLTPSPAAARSHRGASRAVVTGCAADEVSGEHSAIACTHRDALGSKWRPAGRSQLNDHYLLSDTYPGGKRVLASAGVQQPGKICSASRDRPEDQGCTTEVSSWANTSQYAKGECSENSTGKPVICDDVAILHRSISSQMESSGVDPNIMDSKPEIVLASSQSPIFSETLTTNDVADCDDVSVHDSETTALLAGHFSPIPAKEPSVQTGEGNAIITEHGSETESLPADPVSQTFAVDPSTQFVRASPVCYSKTDVNTPDSKSEIVFESSYSPIFPETFTQASADVVRMSVPDSENVQFPIDIVKSVVQERKSDCSNDMGRQRLGLDVHSRIHILENDVVPMVVHCGFPSCELNPGADASTQFSTEPMDISHSVLGCVKTKAEPMPGQVLTTINTAQHVENDRSPVDKLTLLVSSNGNLQQERTPGVANEQSAGEDGEDLLEILTLNFGESSDDSDAWNECMDRFISKRTSGTQRDTPLPTIDESHLLEETPAALVAGSADANTLVPGAGEGVPMRSPARDGGIHGDLLLKTEGSSECVRGEVVSMTSDAVASERSCRAETKTRSRTTRKSKRKQRRKPRSNKSCRASTNEPSTRAELSRDSDATCRPVAEQCDSTAECRHRSDDKNGVDNPPLQNTKLVTTFQAGVYTDGGFAVTLDGHRPAVATNDEAAPAPAVFEVLDWSGHVSDPQPTPSGCRPSGGQPCDGGHSRGLACENPHAAGRAVTRTLSSAKRPPLARRENLQAAKIVTTDASHPGLLPRKAHTKGAVLPIAVQCPVGSDSAAH</sequence>
<name>A0ABM1EH11_PRICU</name>
<gene>
    <name evidence="8" type="primary">LOC106812174</name>
</gene>
<keyword evidence="7" id="KW-1185">Reference proteome</keyword>